<evidence type="ECO:0000256" key="6">
    <source>
        <dbReference type="ARBA" id="ARBA00022741"/>
    </source>
</evidence>
<evidence type="ECO:0000256" key="13">
    <source>
        <dbReference type="ARBA" id="ARBA00023136"/>
    </source>
</evidence>
<dbReference type="SUPFAM" id="SSF81653">
    <property type="entry name" value="Calcium ATPase, transduction domain A"/>
    <property type="match status" value="1"/>
</dbReference>
<evidence type="ECO:0000256" key="8">
    <source>
        <dbReference type="ARBA" id="ARBA00022840"/>
    </source>
</evidence>
<organism evidence="16 17">
    <name type="scientific">Raphidocelis subcapitata</name>
    <dbReference type="NCBI Taxonomy" id="307507"/>
    <lineage>
        <taxon>Eukaryota</taxon>
        <taxon>Viridiplantae</taxon>
        <taxon>Chlorophyta</taxon>
        <taxon>core chlorophytes</taxon>
        <taxon>Chlorophyceae</taxon>
        <taxon>CS clade</taxon>
        <taxon>Sphaeropleales</taxon>
        <taxon>Selenastraceae</taxon>
        <taxon>Raphidocelis</taxon>
    </lineage>
</organism>
<evidence type="ECO:0000256" key="3">
    <source>
        <dbReference type="ARBA" id="ARBA00022448"/>
    </source>
</evidence>
<dbReference type="FunFam" id="1.20.1110.10:FF:000077">
    <property type="entry name" value="ECA1 (ER-TYPE CA2+-ATPASE 1)"/>
    <property type="match status" value="1"/>
</dbReference>
<dbReference type="InterPro" id="IPR036412">
    <property type="entry name" value="HAD-like_sf"/>
</dbReference>
<evidence type="ECO:0000313" key="16">
    <source>
        <dbReference type="EMBL" id="GBF94232.1"/>
    </source>
</evidence>
<feature type="transmembrane region" description="Helical" evidence="14">
    <location>
        <begin position="1040"/>
        <end position="1062"/>
    </location>
</feature>
<dbReference type="Gene3D" id="3.40.50.1000">
    <property type="entry name" value="HAD superfamily/HAD-like"/>
    <property type="match status" value="1"/>
</dbReference>
<dbReference type="STRING" id="307507.A0A2V0P5M6"/>
<dbReference type="InterPro" id="IPR001757">
    <property type="entry name" value="P_typ_ATPase"/>
</dbReference>
<dbReference type="SFLD" id="SFLDF00027">
    <property type="entry name" value="p-type_atpase"/>
    <property type="match status" value="1"/>
</dbReference>
<dbReference type="PRINTS" id="PR00121">
    <property type="entry name" value="NAKATPASE"/>
</dbReference>
<name>A0A2V0P5M6_9CHLO</name>
<dbReference type="FunCoup" id="A0A2V0P5M6">
    <property type="interactions" value="976"/>
</dbReference>
<evidence type="ECO:0000256" key="4">
    <source>
        <dbReference type="ARBA" id="ARBA00022568"/>
    </source>
</evidence>
<keyword evidence="13 14" id="KW-0472">Membrane</keyword>
<dbReference type="Pfam" id="PF00689">
    <property type="entry name" value="Cation_ATPase_C"/>
    <property type="match status" value="1"/>
</dbReference>
<dbReference type="InterPro" id="IPR059000">
    <property type="entry name" value="ATPase_P-type_domA"/>
</dbReference>
<dbReference type="InParanoid" id="A0A2V0P5M6"/>
<evidence type="ECO:0000256" key="9">
    <source>
        <dbReference type="ARBA" id="ARBA00022842"/>
    </source>
</evidence>
<dbReference type="SUPFAM" id="SSF81665">
    <property type="entry name" value="Calcium ATPase, transmembrane domain M"/>
    <property type="match status" value="1"/>
</dbReference>
<dbReference type="GO" id="GO:0005388">
    <property type="term" value="F:P-type calcium transporter activity"/>
    <property type="evidence" value="ECO:0007669"/>
    <property type="project" value="UniProtKB-EC"/>
</dbReference>
<gene>
    <name evidence="16" type="ORF">Rsub_06502</name>
</gene>
<keyword evidence="8" id="KW-0067">ATP-binding</keyword>
<feature type="transmembrane region" description="Helical" evidence="14">
    <location>
        <begin position="340"/>
        <end position="367"/>
    </location>
</feature>
<dbReference type="AlphaFoldDB" id="A0A2V0P5M6"/>
<dbReference type="Pfam" id="PF00122">
    <property type="entry name" value="E1-E2_ATPase"/>
    <property type="match status" value="1"/>
</dbReference>
<dbReference type="PROSITE" id="PS00154">
    <property type="entry name" value="ATPASE_E1_E2"/>
    <property type="match status" value="1"/>
</dbReference>
<dbReference type="SMART" id="SM00831">
    <property type="entry name" value="Cation_ATPase_N"/>
    <property type="match status" value="1"/>
</dbReference>
<dbReference type="SUPFAM" id="SSF81660">
    <property type="entry name" value="Metal cation-transporting ATPase, ATP-binding domain N"/>
    <property type="match status" value="1"/>
</dbReference>
<evidence type="ECO:0000256" key="2">
    <source>
        <dbReference type="ARBA" id="ARBA00012790"/>
    </source>
</evidence>
<dbReference type="EMBL" id="BDRX01000049">
    <property type="protein sequence ID" value="GBF94232.1"/>
    <property type="molecule type" value="Genomic_DNA"/>
</dbReference>
<evidence type="ECO:0000259" key="15">
    <source>
        <dbReference type="SMART" id="SM00831"/>
    </source>
</evidence>
<feature type="transmembrane region" description="Helical" evidence="14">
    <location>
        <begin position="289"/>
        <end position="313"/>
    </location>
</feature>
<keyword evidence="11 14" id="KW-1133">Transmembrane helix</keyword>
<dbReference type="FunFam" id="1.20.1110.10:FF:000065">
    <property type="entry name" value="Sarcoplasmic/endoplasmic reticulum calcium ATPase 1"/>
    <property type="match status" value="1"/>
</dbReference>
<dbReference type="GO" id="GO:0016887">
    <property type="term" value="F:ATP hydrolysis activity"/>
    <property type="evidence" value="ECO:0007669"/>
    <property type="project" value="InterPro"/>
</dbReference>
<keyword evidence="12" id="KW-0406">Ion transport</keyword>
<feature type="transmembrane region" description="Helical" evidence="14">
    <location>
        <begin position="1068"/>
        <end position="1092"/>
    </location>
</feature>
<dbReference type="InterPro" id="IPR044492">
    <property type="entry name" value="P_typ_ATPase_HD_dom"/>
</dbReference>
<dbReference type="PANTHER" id="PTHR42861">
    <property type="entry name" value="CALCIUM-TRANSPORTING ATPASE"/>
    <property type="match status" value="1"/>
</dbReference>
<evidence type="ECO:0000256" key="7">
    <source>
        <dbReference type="ARBA" id="ARBA00022837"/>
    </source>
</evidence>
<feature type="transmembrane region" description="Helical" evidence="14">
    <location>
        <begin position="922"/>
        <end position="946"/>
    </location>
</feature>
<dbReference type="InterPro" id="IPR023298">
    <property type="entry name" value="ATPase_P-typ_TM_dom_sf"/>
</dbReference>
<evidence type="ECO:0000256" key="5">
    <source>
        <dbReference type="ARBA" id="ARBA00022692"/>
    </source>
</evidence>
<dbReference type="Pfam" id="PF13246">
    <property type="entry name" value="Cation_ATPase"/>
    <property type="match status" value="2"/>
</dbReference>
<keyword evidence="3" id="KW-0813">Transport</keyword>
<feature type="transmembrane region" description="Helical" evidence="14">
    <location>
        <begin position="87"/>
        <end position="105"/>
    </location>
</feature>
<dbReference type="NCBIfam" id="TIGR01494">
    <property type="entry name" value="ATPase_P-type"/>
    <property type="match status" value="2"/>
</dbReference>
<proteinExistence type="predicted"/>
<dbReference type="Gene3D" id="1.20.1110.10">
    <property type="entry name" value="Calcium-transporting ATPase, transmembrane domain"/>
    <property type="match status" value="1"/>
</dbReference>
<keyword evidence="7" id="KW-0106">Calcium</keyword>
<dbReference type="InterPro" id="IPR006068">
    <property type="entry name" value="ATPase_P-typ_cation-transptr_C"/>
</dbReference>
<dbReference type="InterPro" id="IPR018303">
    <property type="entry name" value="ATPase_P-typ_P_site"/>
</dbReference>
<evidence type="ECO:0000256" key="11">
    <source>
        <dbReference type="ARBA" id="ARBA00022989"/>
    </source>
</evidence>
<evidence type="ECO:0000256" key="12">
    <source>
        <dbReference type="ARBA" id="ARBA00023065"/>
    </source>
</evidence>
<keyword evidence="9" id="KW-0460">Magnesium</keyword>
<accession>A0A2V0P5M6</accession>
<evidence type="ECO:0000256" key="1">
    <source>
        <dbReference type="ARBA" id="ARBA00004141"/>
    </source>
</evidence>
<reference evidence="16 17" key="1">
    <citation type="journal article" date="2018" name="Sci. Rep.">
        <title>Raphidocelis subcapitata (=Pseudokirchneriella subcapitata) provides an insight into genome evolution and environmental adaptations in the Sphaeropleales.</title>
        <authorList>
            <person name="Suzuki S."/>
            <person name="Yamaguchi H."/>
            <person name="Nakajima N."/>
            <person name="Kawachi M."/>
        </authorList>
    </citation>
    <scope>NUCLEOTIDE SEQUENCE [LARGE SCALE GENOMIC DNA]</scope>
    <source>
        <strain evidence="16 17">NIES-35</strain>
    </source>
</reference>
<keyword evidence="17" id="KW-1185">Reference proteome</keyword>
<dbReference type="FunFam" id="3.40.50.1000:FF:000083">
    <property type="entry name" value="Sodium/potassium-transporting ATPase subunit alpha"/>
    <property type="match status" value="1"/>
</dbReference>
<dbReference type="InterPro" id="IPR008250">
    <property type="entry name" value="ATPase_P-typ_transduc_dom_A_sf"/>
</dbReference>
<protein>
    <recommendedName>
        <fullName evidence="2">P-type Ca(2+) transporter</fullName>
        <ecNumber evidence="2">7.2.2.10</ecNumber>
    </recommendedName>
</protein>
<keyword evidence="5 14" id="KW-0812">Transmembrane</keyword>
<dbReference type="SUPFAM" id="SSF56784">
    <property type="entry name" value="HAD-like"/>
    <property type="match status" value="1"/>
</dbReference>
<dbReference type="InterPro" id="IPR023214">
    <property type="entry name" value="HAD_sf"/>
</dbReference>
<dbReference type="Pfam" id="PF00690">
    <property type="entry name" value="Cation_ATPase_N"/>
    <property type="match status" value="1"/>
</dbReference>
<comment type="subcellular location">
    <subcellularLocation>
        <location evidence="1">Membrane</location>
        <topology evidence="1">Multi-pass membrane protein</topology>
    </subcellularLocation>
</comment>
<dbReference type="Gene3D" id="3.40.1110.10">
    <property type="entry name" value="Calcium-transporting ATPase, cytoplasmic domain N"/>
    <property type="match status" value="1"/>
</dbReference>
<keyword evidence="6" id="KW-0547">Nucleotide-binding</keyword>
<dbReference type="GO" id="GO:0005524">
    <property type="term" value="F:ATP binding"/>
    <property type="evidence" value="ECO:0007669"/>
    <property type="project" value="UniProtKB-KW"/>
</dbReference>
<dbReference type="GO" id="GO:0016020">
    <property type="term" value="C:membrane"/>
    <property type="evidence" value="ECO:0007669"/>
    <property type="project" value="UniProtKB-SubCell"/>
</dbReference>
<keyword evidence="4" id="KW-0109">Calcium transport</keyword>
<feature type="transmembrane region" description="Helical" evidence="14">
    <location>
        <begin position="117"/>
        <end position="135"/>
    </location>
</feature>
<dbReference type="InterPro" id="IPR023299">
    <property type="entry name" value="ATPase_P-typ_cyto_dom_N"/>
</dbReference>
<dbReference type="InterPro" id="IPR004014">
    <property type="entry name" value="ATPase_P-typ_cation-transptr_N"/>
</dbReference>
<feature type="domain" description="Cation-transporting P-type ATPase N-terminal" evidence="15">
    <location>
        <begin position="30"/>
        <end position="104"/>
    </location>
</feature>
<dbReference type="SFLD" id="SFLDG00002">
    <property type="entry name" value="C1.7:_P-type_atpase_like"/>
    <property type="match status" value="1"/>
</dbReference>
<evidence type="ECO:0000313" key="17">
    <source>
        <dbReference type="Proteomes" id="UP000247498"/>
    </source>
</evidence>
<dbReference type="PRINTS" id="PR00119">
    <property type="entry name" value="CATATPASE"/>
</dbReference>
<dbReference type="OrthoDB" id="3352408at2759"/>
<comment type="caution">
    <text evidence="16">The sequence shown here is derived from an EMBL/GenBank/DDBJ whole genome shotgun (WGS) entry which is preliminary data.</text>
</comment>
<dbReference type="Gene3D" id="2.70.150.10">
    <property type="entry name" value="Calcium-transporting ATPase, cytoplasmic transduction domain A"/>
    <property type="match status" value="1"/>
</dbReference>
<sequence length="1128" mass="118582">MAAAAAGRRRAAAGADAAAAPAKGAVRCDAPWCKAPEQVASELGVDVRVGLSTEEVVARQQAFGFNELEKEPGKPMWKLVLEQFNDMLVRILLLAAAVSFAIAYFEDGAEEGLRAYIEPLVIVAILALNAVVGVWQESNAERALEALKELQSETARVIRGGKTISDLPARELVPGDVVELSVGDKVPADLRLVALKTATLRAEQSSLTGEPVAVLKCTDAAGDPDCELQSKESMLFAGTALASGSGTGVVTATGMATEIGKIQSDIQAASEQEMDTPLKQKLDEFGGQLANVIFVVCVIVWAINYHHFVTIVWRPERLLGGLLPVPDWGASSFSLAKCTYYFKIAVALAVAAIPEGLPAVITTCLALGTRKMAKKNAIVRKLPSVETLGCTTVICSDKTGTLTTNQMSAVTVVTAAAGGGLRELEVAGTTYNPDQGHVEGLPAGGLDAALTAVAEVCVECNEARLEFKSGAFRAVGAPTEAALRALAEKLGVPDAAVTAAAGELRRADPESNPEPVCAHYSARLRRLALLEFDRDRKSMGVICAREDGGGAAAAAAAAKPGGRVTRHAAAAAAAAGGGNVLLVKGAAECVLDRCDRLLLPDGTEAEMGPAQRAALAQQVEAMADRALRILALARRSDLPSDLAAYDGDTKSAGGVRLQDSSQYEKIESGMVFVGLVGLQDPPRPEVPGAIADCARAGIRVIVITGDNKTTAEAICRRIGVLEEGAPAEGRSFTGREFSDLPHSKQLEVLGSGESLVFSRAEPRHKQDIVRLLTKELGEVAAMTGDGVNDAPALKLADIGIAMGLAGTEVAKEASDMVLADDNFSTIVAAVSEGRAIYANMKAFIRGGRGGYMISSNIGEVASIFLTAILGLPEGLIPVQLLWVNLVTDGPPATALGFNPPDVDIMLKPPRDPKEQLITPWVYVRYCVIGAYVGFATVGAFVAWYIFPSFLGLDLGADGHTPVTWAQLTRWEECRSWKGFEAAPFTVAGGGVVSFPHPCDYFTAGKVKACTLSLSVLVAIEMFNAFNALSEDNSLLTLPPWANPWLAVATAVSLGLHCLILYVPPLAQIFSIVPLTLSEWGLVMAFALPVILIDEVLKLLGRRFFGVQRTVRQRGGRGGAAAGARLKAE</sequence>
<dbReference type="EC" id="7.2.2.10" evidence="2"/>
<dbReference type="Proteomes" id="UP000247498">
    <property type="component" value="Unassembled WGS sequence"/>
</dbReference>
<dbReference type="FunFam" id="2.70.150.10:FF:000014">
    <property type="entry name" value="Calcium-transporting ATPase, putative"/>
    <property type="match status" value="1"/>
</dbReference>
<evidence type="ECO:0000256" key="14">
    <source>
        <dbReference type="SAM" id="Phobius"/>
    </source>
</evidence>
<evidence type="ECO:0000256" key="10">
    <source>
        <dbReference type="ARBA" id="ARBA00022967"/>
    </source>
</evidence>
<dbReference type="SFLD" id="SFLDS00003">
    <property type="entry name" value="Haloacid_Dehalogenase"/>
    <property type="match status" value="1"/>
</dbReference>
<keyword evidence="10" id="KW-1278">Translocase</keyword>